<keyword evidence="1" id="KW-0812">Transmembrane</keyword>
<evidence type="ECO:0000256" key="1">
    <source>
        <dbReference type="SAM" id="Phobius"/>
    </source>
</evidence>
<dbReference type="KEGG" id="ttc:FOKN1_2511"/>
<feature type="transmembrane region" description="Helical" evidence="1">
    <location>
        <begin position="18"/>
        <end position="34"/>
    </location>
</feature>
<keyword evidence="3" id="KW-1185">Reference proteome</keyword>
<evidence type="ECO:0000313" key="2">
    <source>
        <dbReference type="EMBL" id="BAZ94882.1"/>
    </source>
</evidence>
<dbReference type="EMBL" id="AP018052">
    <property type="protein sequence ID" value="BAZ94882.1"/>
    <property type="molecule type" value="Genomic_DNA"/>
</dbReference>
<name>A0A1Z4VU06_9GAMM</name>
<dbReference type="AlphaFoldDB" id="A0A1Z4VU06"/>
<protein>
    <submittedName>
        <fullName evidence="2">Uncharacterized protein</fullName>
    </submittedName>
</protein>
<keyword evidence="1" id="KW-0472">Membrane</keyword>
<reference evidence="2 3" key="1">
    <citation type="submission" date="2017-05" db="EMBL/GenBank/DDBJ databases">
        <title>Thiocyanate degradation by Thiohalobacter thiocyanaticus FOKN1.</title>
        <authorList>
            <person name="Oshiki M."/>
            <person name="Fukushima T."/>
            <person name="Kawano S."/>
            <person name="Nakagawa J."/>
        </authorList>
    </citation>
    <scope>NUCLEOTIDE SEQUENCE [LARGE SCALE GENOMIC DNA]</scope>
    <source>
        <strain evidence="2 3">FOKN1</strain>
    </source>
</reference>
<proteinExistence type="predicted"/>
<gene>
    <name evidence="2" type="ORF">FOKN1_2511</name>
</gene>
<keyword evidence="1" id="KW-1133">Transmembrane helix</keyword>
<accession>A0A1Z4VU06</accession>
<dbReference type="Proteomes" id="UP000218765">
    <property type="component" value="Chromosome"/>
</dbReference>
<evidence type="ECO:0000313" key="3">
    <source>
        <dbReference type="Proteomes" id="UP000218765"/>
    </source>
</evidence>
<feature type="transmembrane region" description="Helical" evidence="1">
    <location>
        <begin position="40"/>
        <end position="58"/>
    </location>
</feature>
<organism evidence="2 3">
    <name type="scientific">Thiohalobacter thiocyanaticus</name>
    <dbReference type="NCBI Taxonomy" id="585455"/>
    <lineage>
        <taxon>Bacteria</taxon>
        <taxon>Pseudomonadati</taxon>
        <taxon>Pseudomonadota</taxon>
        <taxon>Gammaproteobacteria</taxon>
        <taxon>Thiohalobacterales</taxon>
        <taxon>Thiohalobacteraceae</taxon>
        <taxon>Thiohalobacter</taxon>
    </lineage>
</organism>
<sequence length="70" mass="8012">MHKCAYCGNTQPPVLKNIWLIPATLLVWLVPIAFLSHGYWPFFLLPAIAFTVWSLIAVKRECGRCGRRLL</sequence>